<feature type="transmembrane region" description="Helical" evidence="1">
    <location>
        <begin position="301"/>
        <end position="321"/>
    </location>
</feature>
<dbReference type="SUPFAM" id="SSF103190">
    <property type="entry name" value="Sensory domain-like"/>
    <property type="match status" value="1"/>
</dbReference>
<keyword evidence="1" id="KW-1133">Transmembrane helix</keyword>
<proteinExistence type="predicted"/>
<dbReference type="InterPro" id="IPR052020">
    <property type="entry name" value="Cyclic_di-GMP/3'3'-cGAMP_PDE"/>
</dbReference>
<dbReference type="Proteomes" id="UP000186102">
    <property type="component" value="Unassembled WGS sequence"/>
</dbReference>
<keyword evidence="4" id="KW-1185">Reference proteome</keyword>
<feature type="transmembrane region" description="Helical" evidence="1">
    <location>
        <begin position="23"/>
        <end position="43"/>
    </location>
</feature>
<keyword evidence="1" id="KW-0472">Membrane</keyword>
<dbReference type="EMBL" id="MLBF01000039">
    <property type="protein sequence ID" value="OLN28785.1"/>
    <property type="molecule type" value="Genomic_DNA"/>
</dbReference>
<accession>A0A1Q8QN80</accession>
<reference evidence="3 4" key="1">
    <citation type="submission" date="2016-09" db="EMBL/GenBank/DDBJ databases">
        <title>Complete genome of Desulfosporosinus sp. OL.</title>
        <authorList>
            <person name="Mardanov A."/>
            <person name="Beletsky A."/>
            <person name="Panova A."/>
            <person name="Karnachuk O."/>
            <person name="Ravin N."/>
        </authorList>
    </citation>
    <scope>NUCLEOTIDE SEQUENCE [LARGE SCALE GENOMIC DNA]</scope>
    <source>
        <strain evidence="3 4">OL</strain>
    </source>
</reference>
<name>A0A1Q8QN80_9FIRM</name>
<dbReference type="InterPro" id="IPR037522">
    <property type="entry name" value="HD_GYP_dom"/>
</dbReference>
<keyword evidence="1" id="KW-0812">Transmembrane</keyword>
<dbReference type="InterPro" id="IPR029151">
    <property type="entry name" value="Sensor-like_sf"/>
</dbReference>
<sequence>MKRFPTQPGGDSFLIRKLIRQNLVYLLVILLLLVVFGISLYLGTRQVYEEEAQWRSQKTMAEVTSGKTNISNYFSDLQRDLDFILALPDLKSYFAKDFDPLKRSGVVQVLTGFLEGKQSYQMTVTNLSGAEMLKVESVAKRALSWPNGLSNREIHRKLFEKAVALEKGQIALSPIYFATEKEGTNTTKRVLMTLALPLFDDRAVKKGVLFIDLDLINVFEILPNNQLFIQTDDDTDIFFDQNVGTFNIKNLGYALTGNSGWYPVTELEMIHYARVKIFADQPFIIAEYHQFPLLKVTLGKLIYLFGALFLIFLSLVVFSILTNFSVLKKTINTQKAIVFSLATLAEGRDPETGKHLERSRDYAVILAQQLSTHKRYKKVITRDFLDNLYYAATLHDIGKVAIPDAILLKDGKLTDAEYDEMKTHVRTGQNVLRETIEKYHLTESFLEMGMNICAYHHEKFNGKGYPDGLVGEEIPLEARIFALCDAYDAIRSKRSYKEGLSHLEAMNRIVADKNQHFDPDVVEAFLECEEKLLAIT</sequence>
<dbReference type="Pfam" id="PF13487">
    <property type="entry name" value="HD_5"/>
    <property type="match status" value="1"/>
</dbReference>
<evidence type="ECO:0000313" key="4">
    <source>
        <dbReference type="Proteomes" id="UP000186102"/>
    </source>
</evidence>
<comment type="caution">
    <text evidence="3">The sequence shown here is derived from an EMBL/GenBank/DDBJ whole genome shotgun (WGS) entry which is preliminary data.</text>
</comment>
<dbReference type="InterPro" id="IPR003607">
    <property type="entry name" value="HD/PDEase_dom"/>
</dbReference>
<protein>
    <submittedName>
        <fullName evidence="3">Response regulator</fullName>
    </submittedName>
</protein>
<organism evidence="3 4">
    <name type="scientific">Desulfosporosinus metallidurans</name>
    <dbReference type="NCBI Taxonomy" id="1888891"/>
    <lineage>
        <taxon>Bacteria</taxon>
        <taxon>Bacillati</taxon>
        <taxon>Bacillota</taxon>
        <taxon>Clostridia</taxon>
        <taxon>Eubacteriales</taxon>
        <taxon>Desulfitobacteriaceae</taxon>
        <taxon>Desulfosporosinus</taxon>
    </lineage>
</organism>
<evidence type="ECO:0000313" key="3">
    <source>
        <dbReference type="EMBL" id="OLN28785.1"/>
    </source>
</evidence>
<dbReference type="PANTHER" id="PTHR45228">
    <property type="entry name" value="CYCLIC DI-GMP PHOSPHODIESTERASE TM_0186-RELATED"/>
    <property type="match status" value="1"/>
</dbReference>
<evidence type="ECO:0000256" key="1">
    <source>
        <dbReference type="SAM" id="Phobius"/>
    </source>
</evidence>
<dbReference type="SUPFAM" id="SSF109604">
    <property type="entry name" value="HD-domain/PDEase-like"/>
    <property type="match status" value="1"/>
</dbReference>
<dbReference type="PROSITE" id="PS51832">
    <property type="entry name" value="HD_GYP"/>
    <property type="match status" value="1"/>
</dbReference>
<dbReference type="Gene3D" id="3.30.450.20">
    <property type="entry name" value="PAS domain"/>
    <property type="match status" value="1"/>
</dbReference>
<feature type="domain" description="HD-GYP" evidence="2">
    <location>
        <begin position="330"/>
        <end position="536"/>
    </location>
</feature>
<dbReference type="PANTHER" id="PTHR45228:SF5">
    <property type="entry name" value="CYCLIC DI-GMP PHOSPHODIESTERASE VC_1348-RELATED"/>
    <property type="match status" value="1"/>
</dbReference>
<evidence type="ECO:0000259" key="2">
    <source>
        <dbReference type="PROSITE" id="PS51832"/>
    </source>
</evidence>
<dbReference type="RefSeq" id="WP_075366319.1">
    <property type="nucleotide sequence ID" value="NZ_MLBF01000039.1"/>
</dbReference>
<dbReference type="STRING" id="1888891.DSOL_3862"/>
<dbReference type="AlphaFoldDB" id="A0A1Q8QN80"/>
<dbReference type="Gene3D" id="1.10.3210.10">
    <property type="entry name" value="Hypothetical protein af1432"/>
    <property type="match status" value="1"/>
</dbReference>
<dbReference type="CDD" id="cd00077">
    <property type="entry name" value="HDc"/>
    <property type="match status" value="1"/>
</dbReference>
<dbReference type="SMART" id="SM00471">
    <property type="entry name" value="HDc"/>
    <property type="match status" value="1"/>
</dbReference>
<gene>
    <name evidence="3" type="ORF">DSOL_3862</name>
</gene>
<dbReference type="OrthoDB" id="9798833at2"/>